<evidence type="ECO:0000313" key="3">
    <source>
        <dbReference type="Proteomes" id="UP000284842"/>
    </source>
</evidence>
<evidence type="ECO:0000313" key="2">
    <source>
        <dbReference type="EMBL" id="PPQ71851.1"/>
    </source>
</evidence>
<sequence>MKLIHAVFVYTITLLPILQGSATPIAPGGSGDINIVGRQDCPDGERYCQLIDACTLPRYCSPIYLPPTWPRGRSGYNSADPEGEA</sequence>
<dbReference type="EMBL" id="NHTK01005897">
    <property type="protein sequence ID" value="PPQ71851.1"/>
    <property type="molecule type" value="Genomic_DNA"/>
</dbReference>
<feature type="signal peptide" evidence="1">
    <location>
        <begin position="1"/>
        <end position="22"/>
    </location>
</feature>
<keyword evidence="1" id="KW-0732">Signal</keyword>
<comment type="caution">
    <text evidence="2">The sequence shown here is derived from an EMBL/GenBank/DDBJ whole genome shotgun (WGS) entry which is preliminary data.</text>
</comment>
<dbReference type="Proteomes" id="UP000284842">
    <property type="component" value="Unassembled WGS sequence"/>
</dbReference>
<dbReference type="InParanoid" id="A0A409W049"/>
<name>A0A409W049_9AGAR</name>
<evidence type="ECO:0008006" key="4">
    <source>
        <dbReference type="Google" id="ProtNLM"/>
    </source>
</evidence>
<organism evidence="2 3">
    <name type="scientific">Panaeolus cyanescens</name>
    <dbReference type="NCBI Taxonomy" id="181874"/>
    <lineage>
        <taxon>Eukaryota</taxon>
        <taxon>Fungi</taxon>
        <taxon>Dikarya</taxon>
        <taxon>Basidiomycota</taxon>
        <taxon>Agaricomycotina</taxon>
        <taxon>Agaricomycetes</taxon>
        <taxon>Agaricomycetidae</taxon>
        <taxon>Agaricales</taxon>
        <taxon>Agaricineae</taxon>
        <taxon>Galeropsidaceae</taxon>
        <taxon>Panaeolus</taxon>
    </lineage>
</organism>
<reference evidence="2 3" key="1">
    <citation type="journal article" date="2018" name="Evol. Lett.">
        <title>Horizontal gene cluster transfer increased hallucinogenic mushroom diversity.</title>
        <authorList>
            <person name="Reynolds H.T."/>
            <person name="Vijayakumar V."/>
            <person name="Gluck-Thaler E."/>
            <person name="Korotkin H.B."/>
            <person name="Matheny P.B."/>
            <person name="Slot J.C."/>
        </authorList>
    </citation>
    <scope>NUCLEOTIDE SEQUENCE [LARGE SCALE GENOMIC DNA]</scope>
    <source>
        <strain evidence="2 3">2629</strain>
    </source>
</reference>
<feature type="chain" id="PRO_5019498418" description="CBM1 domain-containing protein" evidence="1">
    <location>
        <begin position="23"/>
        <end position="85"/>
    </location>
</feature>
<proteinExistence type="predicted"/>
<accession>A0A409W049</accession>
<dbReference type="AlphaFoldDB" id="A0A409W049"/>
<evidence type="ECO:0000256" key="1">
    <source>
        <dbReference type="SAM" id="SignalP"/>
    </source>
</evidence>
<protein>
    <recommendedName>
        <fullName evidence="4">CBM1 domain-containing protein</fullName>
    </recommendedName>
</protein>
<keyword evidence="3" id="KW-1185">Reference proteome</keyword>
<gene>
    <name evidence="2" type="ORF">CVT24_006943</name>
</gene>